<dbReference type="AlphaFoldDB" id="A0A5J9SRC2"/>
<evidence type="ECO:0000313" key="3">
    <source>
        <dbReference type="Proteomes" id="UP000324897"/>
    </source>
</evidence>
<dbReference type="PANTHER" id="PTHR36896:SF2">
    <property type="entry name" value="OS01G0729500 PROTEIN"/>
    <property type="match status" value="1"/>
</dbReference>
<proteinExistence type="predicted"/>
<gene>
    <name evidence="2" type="ORF">EJB05_52945</name>
</gene>
<name>A0A5J9SRC2_9POAL</name>
<reference evidence="2 3" key="1">
    <citation type="journal article" date="2019" name="Sci. Rep.">
        <title>A high-quality genome of Eragrostis curvula grass provides insights into Poaceae evolution and supports new strategies to enhance forage quality.</title>
        <authorList>
            <person name="Carballo J."/>
            <person name="Santos B.A.C.M."/>
            <person name="Zappacosta D."/>
            <person name="Garbus I."/>
            <person name="Selva J.P."/>
            <person name="Gallo C.A."/>
            <person name="Diaz A."/>
            <person name="Albertini E."/>
            <person name="Caccamo M."/>
            <person name="Echenique V."/>
        </authorList>
    </citation>
    <scope>NUCLEOTIDE SEQUENCE [LARGE SCALE GENOMIC DNA]</scope>
    <source>
        <strain evidence="3">cv. Victoria</strain>
        <tissue evidence="2">Leaf</tissue>
    </source>
</reference>
<feature type="signal peptide" evidence="1">
    <location>
        <begin position="1"/>
        <end position="27"/>
    </location>
</feature>
<dbReference type="EMBL" id="RWGY01000416">
    <property type="protein sequence ID" value="TVU01573.1"/>
    <property type="molecule type" value="Genomic_DNA"/>
</dbReference>
<feature type="non-terminal residue" evidence="2">
    <location>
        <position position="1"/>
    </location>
</feature>
<keyword evidence="3" id="KW-1185">Reference proteome</keyword>
<dbReference type="Gramene" id="TVU01573">
    <property type="protein sequence ID" value="TVU01573"/>
    <property type="gene ID" value="EJB05_52945"/>
</dbReference>
<protein>
    <submittedName>
        <fullName evidence="2">Uncharacterized protein</fullName>
    </submittedName>
</protein>
<comment type="caution">
    <text evidence="2">The sequence shown here is derived from an EMBL/GenBank/DDBJ whole genome shotgun (WGS) entry which is preliminary data.</text>
</comment>
<dbReference type="PANTHER" id="PTHR36896">
    <property type="entry name" value="OS01G0729500 PROTEIN"/>
    <property type="match status" value="1"/>
</dbReference>
<accession>A0A5J9SRC2</accession>
<evidence type="ECO:0000256" key="1">
    <source>
        <dbReference type="SAM" id="SignalP"/>
    </source>
</evidence>
<feature type="chain" id="PRO_5023910219" evidence="1">
    <location>
        <begin position="28"/>
        <end position="102"/>
    </location>
</feature>
<dbReference type="OrthoDB" id="884905at2759"/>
<sequence length="102" mass="10421">MAGARARSAALLALLLICMALSEPASAAGALNAKGGSGRAKAPPCRDLATRGDCVASGGGSRCRWCRSEQLDDMCFGAAEAWRLPLQVFTCDPPAGAAQARK</sequence>
<organism evidence="2 3">
    <name type="scientific">Eragrostis curvula</name>
    <name type="common">weeping love grass</name>
    <dbReference type="NCBI Taxonomy" id="38414"/>
    <lineage>
        <taxon>Eukaryota</taxon>
        <taxon>Viridiplantae</taxon>
        <taxon>Streptophyta</taxon>
        <taxon>Embryophyta</taxon>
        <taxon>Tracheophyta</taxon>
        <taxon>Spermatophyta</taxon>
        <taxon>Magnoliopsida</taxon>
        <taxon>Liliopsida</taxon>
        <taxon>Poales</taxon>
        <taxon>Poaceae</taxon>
        <taxon>PACMAD clade</taxon>
        <taxon>Chloridoideae</taxon>
        <taxon>Eragrostideae</taxon>
        <taxon>Eragrostidinae</taxon>
        <taxon>Eragrostis</taxon>
    </lineage>
</organism>
<dbReference type="Proteomes" id="UP000324897">
    <property type="component" value="Unassembled WGS sequence"/>
</dbReference>
<evidence type="ECO:0000313" key="2">
    <source>
        <dbReference type="EMBL" id="TVU01573.1"/>
    </source>
</evidence>
<keyword evidence="1" id="KW-0732">Signal</keyword>